<dbReference type="Gene3D" id="1.10.10.60">
    <property type="entry name" value="Homeodomain-like"/>
    <property type="match status" value="2"/>
</dbReference>
<dbReference type="SMART" id="SM00387">
    <property type="entry name" value="HATPase_c"/>
    <property type="match status" value="1"/>
</dbReference>
<comment type="catalytic activity">
    <reaction evidence="1">
        <text>ATP + protein L-histidine = ADP + protein N-phospho-L-histidine.</text>
        <dbReference type="EC" id="2.7.13.3"/>
    </reaction>
</comment>
<reference evidence="11 12" key="1">
    <citation type="submission" date="2019-03" db="EMBL/GenBank/DDBJ databases">
        <title>Single cell metagenomics reveals metabolic interactions within the superorganism composed of flagellate Streblomastix strix and complex community of Bacteroidetes bacteria on its surface.</title>
        <authorList>
            <person name="Treitli S.C."/>
            <person name="Kolisko M."/>
            <person name="Husnik F."/>
            <person name="Keeling P."/>
            <person name="Hampl V."/>
        </authorList>
    </citation>
    <scope>NUCLEOTIDE SEQUENCE [LARGE SCALE GENOMIC DNA]</scope>
    <source>
        <strain evidence="11">St1</strain>
    </source>
</reference>
<dbReference type="SMART" id="SM00448">
    <property type="entry name" value="REC"/>
    <property type="match status" value="1"/>
</dbReference>
<dbReference type="Pfam" id="PF07494">
    <property type="entry name" value="Reg_prop"/>
    <property type="match status" value="7"/>
</dbReference>
<dbReference type="Pfam" id="PF07495">
    <property type="entry name" value="Y_Y_Y"/>
    <property type="match status" value="1"/>
</dbReference>
<evidence type="ECO:0000313" key="12">
    <source>
        <dbReference type="Proteomes" id="UP000324575"/>
    </source>
</evidence>
<evidence type="ECO:0000259" key="8">
    <source>
        <dbReference type="PROSITE" id="PS01124"/>
    </source>
</evidence>
<organism evidence="11 12">
    <name type="scientific">Candidatus Ordinivivax streblomastigis</name>
    <dbReference type="NCBI Taxonomy" id="2540710"/>
    <lineage>
        <taxon>Bacteria</taxon>
        <taxon>Pseudomonadati</taxon>
        <taxon>Bacteroidota</taxon>
        <taxon>Bacteroidia</taxon>
        <taxon>Bacteroidales</taxon>
        <taxon>Candidatus Ordinivivax</taxon>
    </lineage>
</organism>
<feature type="modified residue" description="4-aspartylphosphate" evidence="6">
    <location>
        <position position="1117"/>
    </location>
</feature>
<dbReference type="InterPro" id="IPR013783">
    <property type="entry name" value="Ig-like_fold"/>
</dbReference>
<keyword evidence="4" id="KW-0805">Transcription regulation</keyword>
<feature type="transmembrane region" description="Helical" evidence="7">
    <location>
        <begin position="769"/>
        <end position="794"/>
    </location>
</feature>
<protein>
    <recommendedName>
        <fullName evidence="2">histidine kinase</fullName>
        <ecNumber evidence="2">2.7.13.3</ecNumber>
    </recommendedName>
</protein>
<dbReference type="Gene3D" id="1.10.287.130">
    <property type="match status" value="1"/>
</dbReference>
<evidence type="ECO:0000256" key="5">
    <source>
        <dbReference type="ARBA" id="ARBA00023163"/>
    </source>
</evidence>
<dbReference type="SUPFAM" id="SSF47384">
    <property type="entry name" value="Homodimeric domain of signal transducing histidine kinase"/>
    <property type="match status" value="1"/>
</dbReference>
<dbReference type="InterPro" id="IPR005467">
    <property type="entry name" value="His_kinase_dom"/>
</dbReference>
<dbReference type="Pfam" id="PF12833">
    <property type="entry name" value="HTH_18"/>
    <property type="match status" value="1"/>
</dbReference>
<dbReference type="PROSITE" id="PS50109">
    <property type="entry name" value="HIS_KIN"/>
    <property type="match status" value="1"/>
</dbReference>
<dbReference type="EC" id="2.7.13.3" evidence="2"/>
<dbReference type="FunFam" id="2.60.40.10:FF:000791">
    <property type="entry name" value="Two-component system sensor histidine kinase/response regulator"/>
    <property type="match status" value="1"/>
</dbReference>
<dbReference type="SMART" id="SM00342">
    <property type="entry name" value="HTH_ARAC"/>
    <property type="match status" value="1"/>
</dbReference>
<dbReference type="Pfam" id="PF00072">
    <property type="entry name" value="Response_reg"/>
    <property type="match status" value="1"/>
</dbReference>
<dbReference type="FunFam" id="1.10.287.130:FF:000045">
    <property type="entry name" value="Two-component system sensor histidine kinase/response regulator"/>
    <property type="match status" value="1"/>
</dbReference>
<dbReference type="SUPFAM" id="SSF46689">
    <property type="entry name" value="Homeodomain-like"/>
    <property type="match status" value="1"/>
</dbReference>
<dbReference type="PRINTS" id="PR00344">
    <property type="entry name" value="BCTRLSENSOR"/>
</dbReference>
<dbReference type="SUPFAM" id="SSF63829">
    <property type="entry name" value="Calcium-dependent phosphotriesterase"/>
    <property type="match status" value="4"/>
</dbReference>
<dbReference type="SMART" id="SM00388">
    <property type="entry name" value="HisKA"/>
    <property type="match status" value="1"/>
</dbReference>
<evidence type="ECO:0000256" key="7">
    <source>
        <dbReference type="SAM" id="Phobius"/>
    </source>
</evidence>
<accession>A0A5M8NZQ1</accession>
<gene>
    <name evidence="11" type="ORF">EZS26_002245</name>
</gene>
<keyword evidence="3 6" id="KW-0597">Phosphoprotein</keyword>
<dbReference type="EMBL" id="SNRX01000016">
    <property type="protein sequence ID" value="KAA6301639.1"/>
    <property type="molecule type" value="Genomic_DNA"/>
</dbReference>
<dbReference type="InterPro" id="IPR036890">
    <property type="entry name" value="HATPase_C_sf"/>
</dbReference>
<feature type="domain" description="Histidine kinase" evidence="9">
    <location>
        <begin position="827"/>
        <end position="1042"/>
    </location>
</feature>
<keyword evidence="5" id="KW-0804">Transcription</keyword>
<keyword evidence="7" id="KW-0812">Transmembrane</keyword>
<dbReference type="Gene3D" id="3.40.50.2300">
    <property type="match status" value="1"/>
</dbReference>
<dbReference type="CDD" id="cd00075">
    <property type="entry name" value="HATPase"/>
    <property type="match status" value="1"/>
</dbReference>
<keyword evidence="11" id="KW-0808">Transferase</keyword>
<evidence type="ECO:0000256" key="6">
    <source>
        <dbReference type="PROSITE-ProRule" id="PRU00169"/>
    </source>
</evidence>
<dbReference type="InterPro" id="IPR015943">
    <property type="entry name" value="WD40/YVTN_repeat-like_dom_sf"/>
</dbReference>
<dbReference type="PROSITE" id="PS01124">
    <property type="entry name" value="HTH_ARAC_FAMILY_2"/>
    <property type="match status" value="1"/>
</dbReference>
<dbReference type="InterPro" id="IPR003661">
    <property type="entry name" value="HisK_dim/P_dom"/>
</dbReference>
<dbReference type="GO" id="GO:0043565">
    <property type="term" value="F:sequence-specific DNA binding"/>
    <property type="evidence" value="ECO:0007669"/>
    <property type="project" value="InterPro"/>
</dbReference>
<dbReference type="GO" id="GO:0003700">
    <property type="term" value="F:DNA-binding transcription factor activity"/>
    <property type="evidence" value="ECO:0007669"/>
    <property type="project" value="InterPro"/>
</dbReference>
<keyword evidence="7" id="KW-0472">Membrane</keyword>
<evidence type="ECO:0000259" key="9">
    <source>
        <dbReference type="PROSITE" id="PS50109"/>
    </source>
</evidence>
<dbReference type="InterPro" id="IPR036097">
    <property type="entry name" value="HisK_dim/P_sf"/>
</dbReference>
<dbReference type="InterPro" id="IPR018060">
    <property type="entry name" value="HTH_AraC"/>
</dbReference>
<evidence type="ECO:0000313" key="11">
    <source>
        <dbReference type="EMBL" id="KAA6301639.1"/>
    </source>
</evidence>
<dbReference type="InterPro" id="IPR011123">
    <property type="entry name" value="Y_Y_Y"/>
</dbReference>
<dbReference type="InterPro" id="IPR001789">
    <property type="entry name" value="Sig_transdc_resp-reg_receiver"/>
</dbReference>
<evidence type="ECO:0000259" key="10">
    <source>
        <dbReference type="PROSITE" id="PS50110"/>
    </source>
</evidence>
<dbReference type="InterPro" id="IPR011006">
    <property type="entry name" value="CheY-like_superfamily"/>
</dbReference>
<dbReference type="InterPro" id="IPR004358">
    <property type="entry name" value="Sig_transdc_His_kin-like_C"/>
</dbReference>
<comment type="caution">
    <text evidence="11">The sequence shown here is derived from an EMBL/GenBank/DDBJ whole genome shotgun (WGS) entry which is preliminary data.</text>
</comment>
<dbReference type="InterPro" id="IPR009057">
    <property type="entry name" value="Homeodomain-like_sf"/>
</dbReference>
<dbReference type="InterPro" id="IPR011110">
    <property type="entry name" value="Reg_prop"/>
</dbReference>
<dbReference type="PROSITE" id="PS50110">
    <property type="entry name" value="RESPONSE_REGULATORY"/>
    <property type="match status" value="1"/>
</dbReference>
<dbReference type="PANTHER" id="PTHR43547:SF2">
    <property type="entry name" value="HYBRID SIGNAL TRANSDUCTION HISTIDINE KINASE C"/>
    <property type="match status" value="1"/>
</dbReference>
<proteinExistence type="predicted"/>
<dbReference type="Pfam" id="PF00512">
    <property type="entry name" value="HisKA"/>
    <property type="match status" value="1"/>
</dbReference>
<name>A0A5M8NZQ1_9BACT</name>
<dbReference type="CDD" id="cd00082">
    <property type="entry name" value="HisKA"/>
    <property type="match status" value="1"/>
</dbReference>
<evidence type="ECO:0000256" key="1">
    <source>
        <dbReference type="ARBA" id="ARBA00000085"/>
    </source>
</evidence>
<dbReference type="CDD" id="cd17574">
    <property type="entry name" value="REC_OmpR"/>
    <property type="match status" value="1"/>
</dbReference>
<dbReference type="InterPro" id="IPR003594">
    <property type="entry name" value="HATPase_dom"/>
</dbReference>
<dbReference type="Gene3D" id="2.130.10.10">
    <property type="entry name" value="YVTN repeat-like/Quinoprotein amine dehydrogenase"/>
    <property type="match status" value="3"/>
</dbReference>
<sequence length="1319" mass="150233">MKRAVLLFWFFLIFLFPAQCFYFRSYQVEDGLSHNSVWAVMQDKKGFMWFGTSDGLNRFDGKSFKIYKRKQGDSFSIGSSFIHCLKEDSRGRFLVGTKEGLYRFDLNDEKFYPVDFGINRAKEEEVSINAILEDLDGNIWLACHGQGVYVLNPDLTIKKHYSHDKTPNSIPSNFIWTIVQDNTGNIWLGSVGAGLIHFYPKKELFTKLDALQPLGIKEQTVFSLFCDMDNNIWIGTSSEGLYRYNYRTGKLTNYLNQQAFNIKSIIEYSGQELIMGSDKGLVLFNRTTETFEFLNNNYDNLTDNSIFSIVKDNEGAFWIGTYFGGVNYFSPAINKFHYYYNTPKNSSKKNIISSFAEDETGKIWIGTYSDGLSLFDPKTGRFESVHYNIGYHDIQDMFLDDNKLYISLYGKGLSCLDVKTGSVSRLFENRAENSNRSLNFITSIFKNSTGNFFFGSEVGVSIFNPKSKSLSKIDYLSNIPIKSIKEDDNGNIWIATHTSGLLRLDAAGNRKSFTHDPKDASSLPTNNINCVFQDSKLRIWVGTESEGLLLFNPKNDKFDLVFSEASGLPSNTVYSILDDNENNIWVTTSGGLVKINTESNTIKTFGYIGDIQKIRYNFKSALRASDNRLYFGGTNGFIAFDPKEIDSNQQIPQVVITGFQLSNKEVVSGDKFSPLKTSINKTESITLNYDQSTFCFDFVALSYLSPDHNQYAYRLEGLDKDWNYVSSGTKACYMNIPAGEYVFRVKGSNNDGVWNETGVSIILKINPPFWFAGYMIVLYVLLVLALCVYAIVYYHKRLNANNQEKIYKYKVEKEKETYESKINFFTNVAHEIRTPLSLIIAPLENILLSGDGTPQTKSNLEIMEINANRLLDLINQLLDFRKIEENMFQFNFRKKNVVKIVRDVYNQYAHSAKQNHIDLLLSVKTEPIESVVDPEAIYKIVSNLVSNAVKYANKKIEIKVGIEDEQFFVSVQDDGVGLDKIYLDRIFEPFFQVQDKGNAVKTGSGLGLSLSQSLSMKHNGKIQVESEQGKGSLFTLRIPMVTSLSETAELNEEESLLFEQSFPAETGLRILIVEDNKDLRTFLSSSIGENNTVFEAENGIKALELIEKEHLDIIISDILMPEMNGLELCDALKTNLAYSHIPLMLLSAKTDTSTKIEGLQKGADVYLEKPFSIEQLKAQINSIIENRNNLRNNFIQSPLQYYSHKVDNDENAKFIERLNTCIIENMSDEKFTIDSLSGQFFMSRSNFHKKIKTITGITPNEYIKLIRLNQSAQMLNTGKYKINEVCYLVGFNTPSYFSKCFYEHFGKLPKDFIQIKNDK</sequence>
<dbReference type="SUPFAM" id="SSF52172">
    <property type="entry name" value="CheY-like"/>
    <property type="match status" value="1"/>
</dbReference>
<dbReference type="Gene3D" id="2.60.40.10">
    <property type="entry name" value="Immunoglobulins"/>
    <property type="match status" value="1"/>
</dbReference>
<keyword evidence="11" id="KW-0418">Kinase</keyword>
<evidence type="ECO:0000256" key="3">
    <source>
        <dbReference type="ARBA" id="ARBA00022553"/>
    </source>
</evidence>
<dbReference type="GO" id="GO:0000155">
    <property type="term" value="F:phosphorelay sensor kinase activity"/>
    <property type="evidence" value="ECO:0007669"/>
    <property type="project" value="InterPro"/>
</dbReference>
<evidence type="ECO:0000256" key="4">
    <source>
        <dbReference type="ARBA" id="ARBA00023015"/>
    </source>
</evidence>
<evidence type="ECO:0000256" key="2">
    <source>
        <dbReference type="ARBA" id="ARBA00012438"/>
    </source>
</evidence>
<dbReference type="PANTHER" id="PTHR43547">
    <property type="entry name" value="TWO-COMPONENT HISTIDINE KINASE"/>
    <property type="match status" value="1"/>
</dbReference>
<keyword evidence="7" id="KW-1133">Transmembrane helix</keyword>
<dbReference type="Proteomes" id="UP000324575">
    <property type="component" value="Unassembled WGS sequence"/>
</dbReference>
<dbReference type="Gene3D" id="3.30.565.10">
    <property type="entry name" value="Histidine kinase-like ATPase, C-terminal domain"/>
    <property type="match status" value="1"/>
</dbReference>
<dbReference type="SUPFAM" id="SSF55874">
    <property type="entry name" value="ATPase domain of HSP90 chaperone/DNA topoisomerase II/histidine kinase"/>
    <property type="match status" value="1"/>
</dbReference>
<feature type="domain" description="Response regulatory" evidence="10">
    <location>
        <begin position="1069"/>
        <end position="1184"/>
    </location>
</feature>
<feature type="domain" description="HTH araC/xylS-type" evidence="8">
    <location>
        <begin position="1216"/>
        <end position="1315"/>
    </location>
</feature>
<dbReference type="Pfam" id="PF02518">
    <property type="entry name" value="HATPase_c"/>
    <property type="match status" value="1"/>
</dbReference>